<protein>
    <submittedName>
        <fullName evidence="1">Uncharacterized protein</fullName>
    </submittedName>
</protein>
<evidence type="ECO:0000313" key="2">
    <source>
        <dbReference type="Proteomes" id="UP000034637"/>
    </source>
</evidence>
<feature type="non-terminal residue" evidence="1">
    <location>
        <position position="31"/>
    </location>
</feature>
<dbReference type="Proteomes" id="UP000034637">
    <property type="component" value="Unassembled WGS sequence"/>
</dbReference>
<comment type="caution">
    <text evidence="1">The sequence shown here is derived from an EMBL/GenBank/DDBJ whole genome shotgun (WGS) entry which is preliminary data.</text>
</comment>
<gene>
    <name evidence="1" type="ORF">UY33_C0028G0019</name>
</gene>
<sequence length="31" mass="3382">MADVFVNNFGLDTVFELMGDEGMAQVIDFGV</sequence>
<dbReference type="AlphaFoldDB" id="A0A0G1XZ22"/>
<accession>A0A0G1XZ22</accession>
<name>A0A0G1XZ22_9BACT</name>
<dbReference type="EMBL" id="LCPP01000028">
    <property type="protein sequence ID" value="KKU99565.1"/>
    <property type="molecule type" value="Genomic_DNA"/>
</dbReference>
<evidence type="ECO:0000313" key="1">
    <source>
        <dbReference type="EMBL" id="KKU99565.1"/>
    </source>
</evidence>
<reference evidence="1 2" key="1">
    <citation type="journal article" date="2015" name="Nature">
        <title>rRNA introns, odd ribosomes, and small enigmatic genomes across a large radiation of phyla.</title>
        <authorList>
            <person name="Brown C.T."/>
            <person name="Hug L.A."/>
            <person name="Thomas B.C."/>
            <person name="Sharon I."/>
            <person name="Castelle C.J."/>
            <person name="Singh A."/>
            <person name="Wilkins M.J."/>
            <person name="Williams K.H."/>
            <person name="Banfield J.F."/>
        </authorList>
    </citation>
    <scope>NUCLEOTIDE SEQUENCE [LARGE SCALE GENOMIC DNA]</scope>
</reference>
<organism evidence="1 2">
    <name type="scientific">Candidatus Amesbacteria bacterium GW2011_GWA1_48_9</name>
    <dbReference type="NCBI Taxonomy" id="1618355"/>
    <lineage>
        <taxon>Bacteria</taxon>
        <taxon>Candidatus Amesiibacteriota</taxon>
    </lineage>
</organism>
<proteinExistence type="predicted"/>